<feature type="transmembrane region" description="Helical" evidence="1">
    <location>
        <begin position="187"/>
        <end position="205"/>
    </location>
</feature>
<comment type="caution">
    <text evidence="2">The sequence shown here is derived from an EMBL/GenBank/DDBJ whole genome shotgun (WGS) entry which is preliminary data.</text>
</comment>
<keyword evidence="1" id="KW-1133">Transmembrane helix</keyword>
<keyword evidence="1" id="KW-0472">Membrane</keyword>
<dbReference type="Proteomes" id="UP000036102">
    <property type="component" value="Unassembled WGS sequence"/>
</dbReference>
<dbReference type="OrthoDB" id="5766358at2"/>
<keyword evidence="1" id="KW-0812">Transmembrane</keyword>
<dbReference type="RefSeq" id="WP_048494351.1">
    <property type="nucleotide sequence ID" value="NZ_LFBU01000001.1"/>
</dbReference>
<dbReference type="STRING" id="1658765.Msub_10265"/>
<keyword evidence="3" id="KW-1185">Reference proteome</keyword>
<reference evidence="2 3" key="1">
    <citation type="submission" date="2015-06" db="EMBL/GenBank/DDBJ databases">
        <title>Marinobacter subterrani, a genetically tractable neutrophilic iron-oxidizing strain isolated from the Soudan Iron Mine.</title>
        <authorList>
            <person name="Bonis B.M."/>
            <person name="Gralnick J.A."/>
        </authorList>
    </citation>
    <scope>NUCLEOTIDE SEQUENCE [LARGE SCALE GENOMIC DNA]</scope>
    <source>
        <strain evidence="2 3">JG233</strain>
    </source>
</reference>
<organism evidence="2 3">
    <name type="scientific">Marinobacter subterrani</name>
    <dbReference type="NCBI Taxonomy" id="1658765"/>
    <lineage>
        <taxon>Bacteria</taxon>
        <taxon>Pseudomonadati</taxon>
        <taxon>Pseudomonadota</taxon>
        <taxon>Gammaproteobacteria</taxon>
        <taxon>Pseudomonadales</taxon>
        <taxon>Marinobacteraceae</taxon>
        <taxon>Marinobacter</taxon>
    </lineage>
</organism>
<feature type="transmembrane region" description="Helical" evidence="1">
    <location>
        <begin position="217"/>
        <end position="238"/>
    </location>
</feature>
<feature type="transmembrane region" description="Helical" evidence="1">
    <location>
        <begin position="40"/>
        <end position="61"/>
    </location>
</feature>
<name>A0A0J7J826_9GAMM</name>
<evidence type="ECO:0000256" key="1">
    <source>
        <dbReference type="SAM" id="Phobius"/>
    </source>
</evidence>
<gene>
    <name evidence="2" type="ORF">Msub_10265</name>
</gene>
<sequence length="241" mass="25598">MFLDVLYVIGLTTLAGACIPLGGLLASVERISPNWLELEFRHFLIAFGGGILLGAVSVVLIPQGQESMGDSLWAIPTIIAGGLLFFAVERVLGLKRRESPQLMGVMLDFVPEATALGGLTLVSPKIALLMAVLIALQNLPEGFNAYRELSSLPGYTSRKTLAFMGCLVSAGPAAGLLGYFFLSEQPVILGAVMLVASGGILYLIFQDIAPQSRLERHWGPPLGAVAGYCLALFSHGLVTHF</sequence>
<feature type="transmembrane region" description="Helical" evidence="1">
    <location>
        <begin position="113"/>
        <end position="136"/>
    </location>
</feature>
<dbReference type="AlphaFoldDB" id="A0A0J7J826"/>
<dbReference type="PATRIC" id="fig|1658765.3.peg.260"/>
<evidence type="ECO:0000313" key="3">
    <source>
        <dbReference type="Proteomes" id="UP000036102"/>
    </source>
</evidence>
<feature type="transmembrane region" description="Helical" evidence="1">
    <location>
        <begin position="73"/>
        <end position="92"/>
    </location>
</feature>
<feature type="transmembrane region" description="Helical" evidence="1">
    <location>
        <begin position="161"/>
        <end position="182"/>
    </location>
</feature>
<feature type="transmembrane region" description="Helical" evidence="1">
    <location>
        <begin position="6"/>
        <end position="28"/>
    </location>
</feature>
<protein>
    <submittedName>
        <fullName evidence="2">Zinc transporter ZupT</fullName>
    </submittedName>
</protein>
<proteinExistence type="predicted"/>
<accession>A0A0J7J826</accession>
<dbReference type="EMBL" id="LFBU01000001">
    <property type="protein sequence ID" value="KMQ74094.1"/>
    <property type="molecule type" value="Genomic_DNA"/>
</dbReference>
<evidence type="ECO:0000313" key="2">
    <source>
        <dbReference type="EMBL" id="KMQ74094.1"/>
    </source>
</evidence>